<evidence type="ECO:0000313" key="5">
    <source>
        <dbReference type="EMBL" id="MDR6238295.1"/>
    </source>
</evidence>
<comment type="caution">
    <text evidence="5">The sequence shown here is derived from an EMBL/GenBank/DDBJ whole genome shotgun (WGS) entry which is preliminary data.</text>
</comment>
<dbReference type="InterPro" id="IPR004843">
    <property type="entry name" value="Calcineurin-like_PHP"/>
</dbReference>
<organism evidence="5 6">
    <name type="scientific">Aureibacter tunicatorum</name>
    <dbReference type="NCBI Taxonomy" id="866807"/>
    <lineage>
        <taxon>Bacteria</taxon>
        <taxon>Pseudomonadati</taxon>
        <taxon>Bacteroidota</taxon>
        <taxon>Cytophagia</taxon>
        <taxon>Cytophagales</taxon>
        <taxon>Persicobacteraceae</taxon>
        <taxon>Aureibacter</taxon>
    </lineage>
</organism>
<sequence length="426" mass="48119">MSKDAMIMIAFAVLMLIEVYAYQAVKFAFKSFSKRKMVQAAYWVWSALVLAGCVYMFANGQETMSRILKTVILSMFIVNIVSKLVLIIFNFLDDFRRLGLWIFRNNIQKKTTPQVVEENTEIKEAPTSDKISRSEFLTKASLLAASVPAASFSFGILSGAYDYRVRTKSIVINDLPRALDGIRIAQLSDIHTGSFYNKVAVQGGVDLLLKEKPDLVCFTGDLVNTVTKEVNEYFDVFKNVKAPLGVYSVLGNHDYGDYKTWSSAKAKQSNFEDMVDAHKHLGWDLLRNENRQIKVGNDHLDIIGVENWGHGFAQYGKLSDAYSHLETGTAKVLLSHDPSHWDAEVRQDFKDIDLTLSGHTHGFQFGIEIGDFRWSPAQYRYAQWADLYEKQGQSLYVNRGFGFHGYPGRLGILPEITILELKSAKA</sequence>
<feature type="transmembrane region" description="Helical" evidence="3">
    <location>
        <begin position="70"/>
        <end position="92"/>
    </location>
</feature>
<dbReference type="AlphaFoldDB" id="A0AAE3XKP3"/>
<dbReference type="SUPFAM" id="SSF56300">
    <property type="entry name" value="Metallo-dependent phosphatases"/>
    <property type="match status" value="1"/>
</dbReference>
<evidence type="ECO:0000256" key="3">
    <source>
        <dbReference type="SAM" id="Phobius"/>
    </source>
</evidence>
<reference evidence="5" key="1">
    <citation type="submission" date="2023-07" db="EMBL/GenBank/DDBJ databases">
        <title>Genomic Encyclopedia of Type Strains, Phase IV (KMG-IV): sequencing the most valuable type-strain genomes for metagenomic binning, comparative biology and taxonomic classification.</title>
        <authorList>
            <person name="Goeker M."/>
        </authorList>
    </citation>
    <scope>NUCLEOTIDE SEQUENCE</scope>
    <source>
        <strain evidence="5">DSM 26174</strain>
    </source>
</reference>
<dbReference type="Proteomes" id="UP001185092">
    <property type="component" value="Unassembled WGS sequence"/>
</dbReference>
<name>A0AAE3XKP3_9BACT</name>
<dbReference type="PANTHER" id="PTHR31302:SF31">
    <property type="entry name" value="PHOSPHODIESTERASE YAEI"/>
    <property type="match status" value="1"/>
</dbReference>
<dbReference type="PANTHER" id="PTHR31302">
    <property type="entry name" value="TRANSMEMBRANE PROTEIN WITH METALLOPHOSPHOESTERASE DOMAIN-RELATED"/>
    <property type="match status" value="1"/>
</dbReference>
<gene>
    <name evidence="5" type="ORF">HNQ88_001271</name>
</gene>
<dbReference type="GO" id="GO:0016020">
    <property type="term" value="C:membrane"/>
    <property type="evidence" value="ECO:0007669"/>
    <property type="project" value="GOC"/>
</dbReference>
<keyword evidence="6" id="KW-1185">Reference proteome</keyword>
<feature type="domain" description="Calcineurin-like phosphoesterase" evidence="4">
    <location>
        <begin position="182"/>
        <end position="362"/>
    </location>
</feature>
<dbReference type="GO" id="GO:0046872">
    <property type="term" value="F:metal ion binding"/>
    <property type="evidence" value="ECO:0007669"/>
    <property type="project" value="UniProtKB-KW"/>
</dbReference>
<keyword evidence="1" id="KW-0479">Metal-binding</keyword>
<evidence type="ECO:0000313" key="6">
    <source>
        <dbReference type="Proteomes" id="UP001185092"/>
    </source>
</evidence>
<evidence type="ECO:0000256" key="1">
    <source>
        <dbReference type="ARBA" id="ARBA00022723"/>
    </source>
</evidence>
<dbReference type="Pfam" id="PF00149">
    <property type="entry name" value="Metallophos"/>
    <property type="match status" value="1"/>
</dbReference>
<dbReference type="Gene3D" id="3.60.21.10">
    <property type="match status" value="1"/>
</dbReference>
<dbReference type="RefSeq" id="WP_309937776.1">
    <property type="nucleotide sequence ID" value="NZ_AP025305.1"/>
</dbReference>
<dbReference type="CDD" id="cd07385">
    <property type="entry name" value="MPP_YkuE_C"/>
    <property type="match status" value="1"/>
</dbReference>
<keyword evidence="3" id="KW-0472">Membrane</keyword>
<proteinExistence type="predicted"/>
<protein>
    <recommendedName>
        <fullName evidence="4">Calcineurin-like phosphoesterase domain-containing protein</fullName>
    </recommendedName>
</protein>
<keyword evidence="3" id="KW-1133">Transmembrane helix</keyword>
<dbReference type="EMBL" id="JAVDQD010000001">
    <property type="protein sequence ID" value="MDR6238295.1"/>
    <property type="molecule type" value="Genomic_DNA"/>
</dbReference>
<dbReference type="GO" id="GO:0009245">
    <property type="term" value="P:lipid A biosynthetic process"/>
    <property type="evidence" value="ECO:0007669"/>
    <property type="project" value="TreeGrafter"/>
</dbReference>
<dbReference type="InterPro" id="IPR029052">
    <property type="entry name" value="Metallo-depent_PP-like"/>
</dbReference>
<keyword evidence="3" id="KW-0812">Transmembrane</keyword>
<evidence type="ECO:0000259" key="4">
    <source>
        <dbReference type="Pfam" id="PF00149"/>
    </source>
</evidence>
<dbReference type="InterPro" id="IPR051158">
    <property type="entry name" value="Metallophosphoesterase_sf"/>
</dbReference>
<keyword evidence="2" id="KW-0378">Hydrolase</keyword>
<evidence type="ECO:0000256" key="2">
    <source>
        <dbReference type="ARBA" id="ARBA00022801"/>
    </source>
</evidence>
<accession>A0AAE3XKP3</accession>
<dbReference type="GO" id="GO:0008758">
    <property type="term" value="F:UDP-2,3-diacylglucosamine hydrolase activity"/>
    <property type="evidence" value="ECO:0007669"/>
    <property type="project" value="TreeGrafter"/>
</dbReference>
<feature type="transmembrane region" description="Helical" evidence="3">
    <location>
        <begin position="40"/>
        <end position="58"/>
    </location>
</feature>